<dbReference type="Proteomes" id="UP000679992">
    <property type="component" value="Unassembled WGS sequence"/>
</dbReference>
<keyword evidence="2" id="KW-1185">Reference proteome</keyword>
<proteinExistence type="predicted"/>
<organism evidence="1 2">
    <name type="scientific">Paenibacillus vini</name>
    <dbReference type="NCBI Taxonomy" id="1476024"/>
    <lineage>
        <taxon>Bacteria</taxon>
        <taxon>Bacillati</taxon>
        <taxon>Bacillota</taxon>
        <taxon>Bacilli</taxon>
        <taxon>Bacillales</taxon>
        <taxon>Paenibacillaceae</taxon>
        <taxon>Paenibacillus</taxon>
    </lineage>
</organism>
<comment type="caution">
    <text evidence="1">The sequence shown here is derived from an EMBL/GenBank/DDBJ whole genome shotgun (WGS) entry which is preliminary data.</text>
</comment>
<gene>
    <name evidence="1" type="ORF">J42TS3_34090</name>
</gene>
<evidence type="ECO:0000313" key="2">
    <source>
        <dbReference type="Proteomes" id="UP000679992"/>
    </source>
</evidence>
<reference evidence="1 2" key="1">
    <citation type="submission" date="2021-03" db="EMBL/GenBank/DDBJ databases">
        <title>Antimicrobial resistance genes in bacteria isolated from Japanese honey, and their potential for conferring macrolide and lincosamide resistance in the American foulbrood pathogen Paenibacillus larvae.</title>
        <authorList>
            <person name="Okamoto M."/>
            <person name="Kumagai M."/>
            <person name="Kanamori H."/>
            <person name="Takamatsu D."/>
        </authorList>
    </citation>
    <scope>NUCLEOTIDE SEQUENCE [LARGE SCALE GENOMIC DNA]</scope>
    <source>
        <strain evidence="1 2">J42TS3</strain>
    </source>
</reference>
<dbReference type="EMBL" id="BOSL01000011">
    <property type="protein sequence ID" value="GIP54374.1"/>
    <property type="molecule type" value="Genomic_DNA"/>
</dbReference>
<sequence>MTPMVYWKSKGGALLMENPLGLSVTSFTHAEPLLEKRYFAWGQTFSNAK</sequence>
<accession>A0ABQ4MED9</accession>
<name>A0ABQ4MED9_9BACL</name>
<protein>
    <submittedName>
        <fullName evidence="1">Uncharacterized protein</fullName>
    </submittedName>
</protein>
<evidence type="ECO:0000313" key="1">
    <source>
        <dbReference type="EMBL" id="GIP54374.1"/>
    </source>
</evidence>